<organism evidence="1 2">
    <name type="scientific">Hymenobacter saemangeumensis</name>
    <dbReference type="NCBI Taxonomy" id="1084522"/>
    <lineage>
        <taxon>Bacteria</taxon>
        <taxon>Pseudomonadati</taxon>
        <taxon>Bacteroidota</taxon>
        <taxon>Cytophagia</taxon>
        <taxon>Cytophagales</taxon>
        <taxon>Hymenobacteraceae</taxon>
        <taxon>Hymenobacter</taxon>
    </lineage>
</organism>
<dbReference type="Proteomes" id="UP001501153">
    <property type="component" value="Unassembled WGS sequence"/>
</dbReference>
<proteinExistence type="predicted"/>
<keyword evidence="2" id="KW-1185">Reference proteome</keyword>
<evidence type="ECO:0000313" key="2">
    <source>
        <dbReference type="Proteomes" id="UP001501153"/>
    </source>
</evidence>
<name>A0ABP8IL88_9BACT</name>
<gene>
    <name evidence="1" type="ORF">GCM10023185_29890</name>
</gene>
<dbReference type="EMBL" id="BAABGZ010000064">
    <property type="protein sequence ID" value="GAA4362188.1"/>
    <property type="molecule type" value="Genomic_DNA"/>
</dbReference>
<comment type="caution">
    <text evidence="1">The sequence shown here is derived from an EMBL/GenBank/DDBJ whole genome shotgun (WGS) entry which is preliminary data.</text>
</comment>
<evidence type="ECO:0000313" key="1">
    <source>
        <dbReference type="EMBL" id="GAA4362188.1"/>
    </source>
</evidence>
<accession>A0ABP8IL88</accession>
<sequence>MSGLRLHTNSFFNQKFYNPKPMSPAQEQARQEYVLNILSHYGTPPAGHLHVVREVAHGVEPVHTIEAIDPDFQHENTVLMLIPEYGDFLDGQCYDAQGYEVFAD</sequence>
<protein>
    <submittedName>
        <fullName evidence="1">Uncharacterized protein</fullName>
    </submittedName>
</protein>
<reference evidence="2" key="1">
    <citation type="journal article" date="2019" name="Int. J. Syst. Evol. Microbiol.">
        <title>The Global Catalogue of Microorganisms (GCM) 10K type strain sequencing project: providing services to taxonomists for standard genome sequencing and annotation.</title>
        <authorList>
            <consortium name="The Broad Institute Genomics Platform"/>
            <consortium name="The Broad Institute Genome Sequencing Center for Infectious Disease"/>
            <person name="Wu L."/>
            <person name="Ma J."/>
        </authorList>
    </citation>
    <scope>NUCLEOTIDE SEQUENCE [LARGE SCALE GENOMIC DNA]</scope>
    <source>
        <strain evidence="2">JCM 17923</strain>
    </source>
</reference>